<evidence type="ECO:0000256" key="1">
    <source>
        <dbReference type="SAM" id="Phobius"/>
    </source>
</evidence>
<comment type="caution">
    <text evidence="2">The sequence shown here is derived from an EMBL/GenBank/DDBJ whole genome shotgun (WGS) entry which is preliminary data.</text>
</comment>
<keyword evidence="3" id="KW-1185">Reference proteome</keyword>
<keyword evidence="1" id="KW-0472">Membrane</keyword>
<feature type="transmembrane region" description="Helical" evidence="1">
    <location>
        <begin position="20"/>
        <end position="41"/>
    </location>
</feature>
<evidence type="ECO:0000313" key="2">
    <source>
        <dbReference type="EMBL" id="MCI55259.1"/>
    </source>
</evidence>
<feature type="non-terminal residue" evidence="2">
    <location>
        <position position="79"/>
    </location>
</feature>
<protein>
    <submittedName>
        <fullName evidence="2">Uncharacterized protein</fullName>
    </submittedName>
</protein>
<accession>A0A392T2J6</accession>
<proteinExistence type="predicted"/>
<reference evidence="2 3" key="1">
    <citation type="journal article" date="2018" name="Front. Plant Sci.">
        <title>Red Clover (Trifolium pratense) and Zigzag Clover (T. medium) - A Picture of Genomic Similarities and Differences.</title>
        <authorList>
            <person name="Dluhosova J."/>
            <person name="Istvanek J."/>
            <person name="Nedelnik J."/>
            <person name="Repkova J."/>
        </authorList>
    </citation>
    <scope>NUCLEOTIDE SEQUENCE [LARGE SCALE GENOMIC DNA]</scope>
    <source>
        <strain evidence="3">cv. 10/8</strain>
        <tissue evidence="2">Leaf</tissue>
    </source>
</reference>
<dbReference type="AlphaFoldDB" id="A0A392T2J6"/>
<organism evidence="2 3">
    <name type="scientific">Trifolium medium</name>
    <dbReference type="NCBI Taxonomy" id="97028"/>
    <lineage>
        <taxon>Eukaryota</taxon>
        <taxon>Viridiplantae</taxon>
        <taxon>Streptophyta</taxon>
        <taxon>Embryophyta</taxon>
        <taxon>Tracheophyta</taxon>
        <taxon>Spermatophyta</taxon>
        <taxon>Magnoliopsida</taxon>
        <taxon>eudicotyledons</taxon>
        <taxon>Gunneridae</taxon>
        <taxon>Pentapetalae</taxon>
        <taxon>rosids</taxon>
        <taxon>fabids</taxon>
        <taxon>Fabales</taxon>
        <taxon>Fabaceae</taxon>
        <taxon>Papilionoideae</taxon>
        <taxon>50 kb inversion clade</taxon>
        <taxon>NPAAA clade</taxon>
        <taxon>Hologalegina</taxon>
        <taxon>IRL clade</taxon>
        <taxon>Trifolieae</taxon>
        <taxon>Trifolium</taxon>
    </lineage>
</organism>
<keyword evidence="1" id="KW-0812">Transmembrane</keyword>
<dbReference type="Proteomes" id="UP000265520">
    <property type="component" value="Unassembled WGS sequence"/>
</dbReference>
<name>A0A392T2J6_9FABA</name>
<keyword evidence="1" id="KW-1133">Transmembrane helix</keyword>
<sequence length="79" mass="8638">MLSSVFTSTAALVNLSRYDLMVSSSLYTIASSTASVFGWRLKAVKYAVKRRHISVQESTDPGGKLLYHVIAPFRSVVGN</sequence>
<dbReference type="EMBL" id="LXQA010493274">
    <property type="protein sequence ID" value="MCI55259.1"/>
    <property type="molecule type" value="Genomic_DNA"/>
</dbReference>
<evidence type="ECO:0000313" key="3">
    <source>
        <dbReference type="Proteomes" id="UP000265520"/>
    </source>
</evidence>